<proteinExistence type="predicted"/>
<feature type="signal peptide" evidence="1">
    <location>
        <begin position="1"/>
        <end position="24"/>
    </location>
</feature>
<accession>A0A9W4DDV1</accession>
<evidence type="ECO:0000256" key="1">
    <source>
        <dbReference type="SAM" id="SignalP"/>
    </source>
</evidence>
<gene>
    <name evidence="2" type="ORF">BGTH12_LOCUS7955</name>
</gene>
<evidence type="ECO:0000313" key="2">
    <source>
        <dbReference type="EMBL" id="CAD6506597.1"/>
    </source>
</evidence>
<feature type="chain" id="PRO_5040766155" evidence="1">
    <location>
        <begin position="25"/>
        <end position="115"/>
    </location>
</feature>
<keyword evidence="1" id="KW-0732">Signal</keyword>
<dbReference type="EMBL" id="CAJHIT010000011">
    <property type="protein sequence ID" value="CAD6506597.1"/>
    <property type="molecule type" value="Genomic_DNA"/>
</dbReference>
<dbReference type="AlphaFoldDB" id="A0A9W4DDV1"/>
<reference evidence="2" key="1">
    <citation type="submission" date="2020-10" db="EMBL/GenBank/DDBJ databases">
        <authorList>
            <person name="Muller C M."/>
        </authorList>
    </citation>
    <scope>NUCLEOTIDE SEQUENCE</scope>
    <source>
        <strain evidence="2">THUN-12</strain>
    </source>
</reference>
<organism evidence="2 3">
    <name type="scientific">Blumeria graminis f. sp. triticale</name>
    <dbReference type="NCBI Taxonomy" id="1689686"/>
    <lineage>
        <taxon>Eukaryota</taxon>
        <taxon>Fungi</taxon>
        <taxon>Dikarya</taxon>
        <taxon>Ascomycota</taxon>
        <taxon>Pezizomycotina</taxon>
        <taxon>Leotiomycetes</taxon>
        <taxon>Erysiphales</taxon>
        <taxon>Erysiphaceae</taxon>
        <taxon>Blumeria</taxon>
    </lineage>
</organism>
<comment type="caution">
    <text evidence="2">The sequence shown here is derived from an EMBL/GenBank/DDBJ whole genome shotgun (WGS) entry which is preliminary data.</text>
</comment>
<protein>
    <submittedName>
        <fullName evidence="2">BgTH12-07823</fullName>
    </submittedName>
</protein>
<sequence>MKFLNTASIVALAGLSPLMPTVYGAEMYDCGNGARFTTASIMEYTSLATAGGKSTSDPTFSGEHIKGAFRFKRVINNVNRYFLVQSLLQYPFTRLFDVTSGHNQCHIVNDYAETS</sequence>
<name>A0A9W4DDV1_BLUGR</name>
<evidence type="ECO:0000313" key="3">
    <source>
        <dbReference type="Proteomes" id="UP000683417"/>
    </source>
</evidence>
<dbReference type="Proteomes" id="UP000683417">
    <property type="component" value="Unassembled WGS sequence"/>
</dbReference>